<feature type="compositionally biased region" description="Low complexity" evidence="5">
    <location>
        <begin position="250"/>
        <end position="268"/>
    </location>
</feature>
<comment type="similarity">
    <text evidence="2 4">Belongs to the Ninja family.</text>
</comment>
<dbReference type="HOGENOM" id="CLU_034695_0_0_1"/>
<dbReference type="KEGG" id="mtr:25497520"/>
<dbReference type="InterPro" id="IPR031307">
    <property type="entry name" value="Ninja_fam"/>
</dbReference>
<reference evidence="8 11" key="2">
    <citation type="journal article" date="2014" name="BMC Genomics">
        <title>An improved genome release (version Mt4.0) for the model legume Medicago truncatula.</title>
        <authorList>
            <person name="Tang H."/>
            <person name="Krishnakumar V."/>
            <person name="Bidwell S."/>
            <person name="Rosen B."/>
            <person name="Chan A."/>
            <person name="Zhou S."/>
            <person name="Gentzbittel L."/>
            <person name="Childs K.L."/>
            <person name="Yandell M."/>
            <person name="Gundlach H."/>
            <person name="Mayer K.F."/>
            <person name="Schwartz D.C."/>
            <person name="Town C.D."/>
        </authorList>
    </citation>
    <scope>GENOME REANNOTATION</scope>
    <source>
        <strain evidence="8">A17</strain>
        <strain evidence="10 11">cv. Jemalong A17</strain>
    </source>
</reference>
<dbReference type="STRING" id="3880.A0A072TWS5"/>
<organism evidence="8 11">
    <name type="scientific">Medicago truncatula</name>
    <name type="common">Barrel medic</name>
    <name type="synonym">Medicago tribuloides</name>
    <dbReference type="NCBI Taxonomy" id="3880"/>
    <lineage>
        <taxon>Eukaryota</taxon>
        <taxon>Viridiplantae</taxon>
        <taxon>Streptophyta</taxon>
        <taxon>Embryophyta</taxon>
        <taxon>Tracheophyta</taxon>
        <taxon>Spermatophyta</taxon>
        <taxon>Magnoliopsida</taxon>
        <taxon>eudicotyledons</taxon>
        <taxon>Gunneridae</taxon>
        <taxon>Pentapetalae</taxon>
        <taxon>rosids</taxon>
        <taxon>fabids</taxon>
        <taxon>Fabales</taxon>
        <taxon>Fabaceae</taxon>
        <taxon>Papilionoideae</taxon>
        <taxon>50 kb inversion clade</taxon>
        <taxon>NPAAA clade</taxon>
        <taxon>Hologalegina</taxon>
        <taxon>IRL clade</taxon>
        <taxon>Trifolieae</taxon>
        <taxon>Medicago</taxon>
    </lineage>
</organism>
<evidence type="ECO:0000313" key="11">
    <source>
        <dbReference type="Proteomes" id="UP000002051"/>
    </source>
</evidence>
<dbReference type="Pfam" id="PF16136">
    <property type="entry name" value="NLS_NINJA_AFP"/>
    <property type="match status" value="1"/>
</dbReference>
<feature type="domain" description="Ethylene-responsive binding factor-associated repression" evidence="6">
    <location>
        <begin position="72"/>
        <end position="105"/>
    </location>
</feature>
<feature type="region of interest" description="Disordered" evidence="5">
    <location>
        <begin position="107"/>
        <end position="197"/>
    </location>
</feature>
<dbReference type="GO" id="GO:0009737">
    <property type="term" value="P:response to abscisic acid"/>
    <property type="evidence" value="ECO:0000318"/>
    <property type="project" value="GO_Central"/>
</dbReference>
<dbReference type="GO" id="GO:0007165">
    <property type="term" value="P:signal transduction"/>
    <property type="evidence" value="ECO:0007669"/>
    <property type="project" value="InterPro"/>
</dbReference>
<sequence length="362" mass="38921">MAVVEDRDNKTHSHSYSHDQNISTSSSITMSKNYTKDLFNKFMAAENHRRRCNIPLPTVKPVQRFDTAEEMDEEDFELSLGLSMNGRFGFDPNTKKIKRTTSIPESMIPVTVGGGSSSGGSGGGSSGGGGGLMRTCSLPVENEEEWRKRKELQSQRRMEARKKRYEKQRNSRAMRERSFGGSGGEGGVGSESGSGNSNNLVEVFVQGVGGESLIRTSSLTTRVGGLGLNGEKELDQVVPPSPQGGGGSIGSSSGTSESEGQQHGQGTTPMDTENSDKVAKLQNKTKDFKNLFEDMPSVTTKGEGPNGKKVEGFLYKYGKGEEVRILCVCHGSFLTPAEFVKHAGGGDVTNPLKHIVVNSSLI</sequence>
<evidence type="ECO:0000313" key="10">
    <source>
        <dbReference type="EnsemblPlants" id="KEH21656"/>
    </source>
</evidence>
<evidence type="ECO:0000259" key="6">
    <source>
        <dbReference type="Pfam" id="PF07897"/>
    </source>
</evidence>
<reference evidence="9" key="5">
    <citation type="journal article" date="2018" name="Nat. Plants">
        <title>Whole-genome landscape of Medicago truncatula symbiotic genes.</title>
        <authorList>
            <person name="Pecrix Y."/>
            <person name="Gamas P."/>
            <person name="Carrere S."/>
        </authorList>
    </citation>
    <scope>NUCLEOTIDE SEQUENCE</scope>
    <source>
        <tissue evidence="9">Leaves</tissue>
    </source>
</reference>
<feature type="region of interest" description="Disordered" evidence="5">
    <location>
        <begin position="226"/>
        <end position="277"/>
    </location>
</feature>
<evidence type="ECO:0000256" key="2">
    <source>
        <dbReference type="ARBA" id="ARBA00006081"/>
    </source>
</evidence>
<name>A0A072TWS5_MEDTR</name>
<evidence type="ECO:0000256" key="3">
    <source>
        <dbReference type="ARBA" id="ARBA00023242"/>
    </source>
</evidence>
<dbReference type="OrthoDB" id="667358at2759"/>
<protein>
    <recommendedName>
        <fullName evidence="4">Ninja-family protein</fullName>
    </recommendedName>
    <alternativeName>
        <fullName evidence="4">ABI-binding protein</fullName>
    </alternativeName>
</protein>
<feature type="compositionally biased region" description="Gly residues" evidence="5">
    <location>
        <begin position="112"/>
        <end position="132"/>
    </location>
</feature>
<dbReference type="InterPro" id="IPR032310">
    <property type="entry name" value="NLS_NINJA_AFP-like"/>
</dbReference>
<evidence type="ECO:0000313" key="9">
    <source>
        <dbReference type="EMBL" id="RHN44403.1"/>
    </source>
</evidence>
<dbReference type="InterPro" id="IPR012463">
    <property type="entry name" value="Ninja_motif"/>
</dbReference>
<dbReference type="GO" id="GO:0045892">
    <property type="term" value="P:negative regulation of DNA-templated transcription"/>
    <property type="evidence" value="ECO:0000318"/>
    <property type="project" value="GO_Central"/>
</dbReference>
<dbReference type="EMBL" id="PSQE01000007">
    <property type="protein sequence ID" value="RHN44403.1"/>
    <property type="molecule type" value="Genomic_DNA"/>
</dbReference>
<evidence type="ECO:0000256" key="4">
    <source>
        <dbReference type="RuleBase" id="RU369029"/>
    </source>
</evidence>
<dbReference type="Proteomes" id="UP000265566">
    <property type="component" value="Chromosome 7"/>
</dbReference>
<feature type="compositionally biased region" description="Basic and acidic residues" evidence="5">
    <location>
        <begin position="167"/>
        <end position="178"/>
    </location>
</feature>
<keyword evidence="3 4" id="KW-0539">Nucleus</keyword>
<feature type="compositionally biased region" description="Gly residues" evidence="5">
    <location>
        <begin position="180"/>
        <end position="192"/>
    </location>
</feature>
<gene>
    <name evidence="10" type="primary">25497520</name>
    <name evidence="8" type="ordered locus">MTR_7g013820</name>
    <name evidence="9" type="ORF">MtrunA17_Chr7g0219081</name>
</gene>
<dbReference type="PANTHER" id="PTHR31413:SF31">
    <property type="entry name" value="NINJA-FAMILY PROTEIN AFP3"/>
    <property type="match status" value="1"/>
</dbReference>
<evidence type="ECO:0000259" key="7">
    <source>
        <dbReference type="Pfam" id="PF16135"/>
    </source>
</evidence>
<accession>A0A072TWS5</accession>
<reference evidence="8 11" key="1">
    <citation type="journal article" date="2011" name="Nature">
        <title>The Medicago genome provides insight into the evolution of rhizobial symbioses.</title>
        <authorList>
            <person name="Young N.D."/>
            <person name="Debelle F."/>
            <person name="Oldroyd G.E."/>
            <person name="Geurts R."/>
            <person name="Cannon S.B."/>
            <person name="Udvardi M.K."/>
            <person name="Benedito V.A."/>
            <person name="Mayer K.F."/>
            <person name="Gouzy J."/>
            <person name="Schoof H."/>
            <person name="Van de Peer Y."/>
            <person name="Proost S."/>
            <person name="Cook D.R."/>
            <person name="Meyers B.C."/>
            <person name="Spannagl M."/>
            <person name="Cheung F."/>
            <person name="De Mita S."/>
            <person name="Krishnakumar V."/>
            <person name="Gundlach H."/>
            <person name="Zhou S."/>
            <person name="Mudge J."/>
            <person name="Bharti A.K."/>
            <person name="Murray J.D."/>
            <person name="Naoumkina M.A."/>
            <person name="Rosen B."/>
            <person name="Silverstein K.A."/>
            <person name="Tang H."/>
            <person name="Rombauts S."/>
            <person name="Zhao P.X."/>
            <person name="Zhou P."/>
            <person name="Barbe V."/>
            <person name="Bardou P."/>
            <person name="Bechner M."/>
            <person name="Bellec A."/>
            <person name="Berger A."/>
            <person name="Berges H."/>
            <person name="Bidwell S."/>
            <person name="Bisseling T."/>
            <person name="Choisne N."/>
            <person name="Couloux A."/>
            <person name="Denny R."/>
            <person name="Deshpande S."/>
            <person name="Dai X."/>
            <person name="Doyle J.J."/>
            <person name="Dudez A.M."/>
            <person name="Farmer A.D."/>
            <person name="Fouteau S."/>
            <person name="Franken C."/>
            <person name="Gibelin C."/>
            <person name="Gish J."/>
            <person name="Goldstein S."/>
            <person name="Gonzalez A.J."/>
            <person name="Green P.J."/>
            <person name="Hallab A."/>
            <person name="Hartog M."/>
            <person name="Hua A."/>
            <person name="Humphray S.J."/>
            <person name="Jeong D.H."/>
            <person name="Jing Y."/>
            <person name="Jocker A."/>
            <person name="Kenton S.M."/>
            <person name="Kim D.J."/>
            <person name="Klee K."/>
            <person name="Lai H."/>
            <person name="Lang C."/>
            <person name="Lin S."/>
            <person name="Macmil S.L."/>
            <person name="Magdelenat G."/>
            <person name="Matthews L."/>
            <person name="McCorrison J."/>
            <person name="Monaghan E.L."/>
            <person name="Mun J.H."/>
            <person name="Najar F.Z."/>
            <person name="Nicholson C."/>
            <person name="Noirot C."/>
            <person name="O'Bleness M."/>
            <person name="Paule C.R."/>
            <person name="Poulain J."/>
            <person name="Prion F."/>
            <person name="Qin B."/>
            <person name="Qu C."/>
            <person name="Retzel E.F."/>
            <person name="Riddle C."/>
            <person name="Sallet E."/>
            <person name="Samain S."/>
            <person name="Samson N."/>
            <person name="Sanders I."/>
            <person name="Saurat O."/>
            <person name="Scarpelli C."/>
            <person name="Schiex T."/>
            <person name="Segurens B."/>
            <person name="Severin A.J."/>
            <person name="Sherrier D.J."/>
            <person name="Shi R."/>
            <person name="Sims S."/>
            <person name="Singer S.R."/>
            <person name="Sinharoy S."/>
            <person name="Sterck L."/>
            <person name="Viollet A."/>
            <person name="Wang B.B."/>
            <person name="Wang K."/>
            <person name="Wang M."/>
            <person name="Wang X."/>
            <person name="Warfsmann J."/>
            <person name="Weissenbach J."/>
            <person name="White D.D."/>
            <person name="White J.D."/>
            <person name="Wiley G.B."/>
            <person name="Wincker P."/>
            <person name="Xing Y."/>
            <person name="Yang L."/>
            <person name="Yao Z."/>
            <person name="Ying F."/>
            <person name="Zhai J."/>
            <person name="Zhou L."/>
            <person name="Zuber A."/>
            <person name="Denarie J."/>
            <person name="Dixon R.A."/>
            <person name="May G.D."/>
            <person name="Schwartz D.C."/>
            <person name="Rogers J."/>
            <person name="Quetier F."/>
            <person name="Town C.D."/>
            <person name="Roe B.A."/>
        </authorList>
    </citation>
    <scope>NUCLEOTIDE SEQUENCE [LARGE SCALE GENOMIC DNA]</scope>
    <source>
        <strain evidence="8">A17</strain>
        <strain evidence="10 11">cv. Jemalong A17</strain>
    </source>
</reference>
<feature type="region of interest" description="Disordered" evidence="5">
    <location>
        <begin position="1"/>
        <end position="24"/>
    </location>
</feature>
<evidence type="ECO:0000256" key="5">
    <source>
        <dbReference type="SAM" id="MobiDB-lite"/>
    </source>
</evidence>
<dbReference type="Pfam" id="PF16135">
    <property type="entry name" value="TDBD"/>
    <property type="match status" value="1"/>
</dbReference>
<reference evidence="10" key="3">
    <citation type="submission" date="2015-04" db="UniProtKB">
        <authorList>
            <consortium name="EnsemblPlants"/>
        </authorList>
    </citation>
    <scope>IDENTIFICATION</scope>
    <source>
        <strain evidence="10">cv. Jemalong A17</strain>
    </source>
</reference>
<comment type="function">
    <text evidence="4">Acts as a negative regulator of abscisic acid (ABA) response.</text>
</comment>
<dbReference type="PANTHER" id="PTHR31413">
    <property type="entry name" value="AFP HOMOLOG 2"/>
    <property type="match status" value="1"/>
</dbReference>
<comment type="subcellular location">
    <subcellularLocation>
        <location evidence="1 4">Nucleus</location>
    </subcellularLocation>
</comment>
<dbReference type="AlphaFoldDB" id="A0A072TWS5"/>
<dbReference type="Gramene" id="rna38522">
    <property type="protein sequence ID" value="RHN44403.1"/>
    <property type="gene ID" value="gene38522"/>
</dbReference>
<dbReference type="EMBL" id="CM001223">
    <property type="protein sequence ID" value="KEH21656.1"/>
    <property type="molecule type" value="Genomic_DNA"/>
</dbReference>
<dbReference type="GO" id="GO:0005634">
    <property type="term" value="C:nucleus"/>
    <property type="evidence" value="ECO:0000318"/>
    <property type="project" value="GO_Central"/>
</dbReference>
<dbReference type="InterPro" id="IPR032308">
    <property type="entry name" value="TDBD"/>
</dbReference>
<feature type="domain" description="Tify" evidence="7">
    <location>
        <begin position="324"/>
        <end position="358"/>
    </location>
</feature>
<dbReference type="Proteomes" id="UP000002051">
    <property type="component" value="Unassembled WGS sequence"/>
</dbReference>
<evidence type="ECO:0000313" key="8">
    <source>
        <dbReference type="EMBL" id="KEH21656.1"/>
    </source>
</evidence>
<feature type="compositionally biased region" description="Basic and acidic residues" evidence="5">
    <location>
        <begin position="1"/>
        <end position="11"/>
    </location>
</feature>
<evidence type="ECO:0000313" key="12">
    <source>
        <dbReference type="Proteomes" id="UP000265566"/>
    </source>
</evidence>
<dbReference type="Pfam" id="PF07897">
    <property type="entry name" value="EAR"/>
    <property type="match status" value="1"/>
</dbReference>
<evidence type="ECO:0000256" key="1">
    <source>
        <dbReference type="ARBA" id="ARBA00004123"/>
    </source>
</evidence>
<feature type="compositionally biased region" description="Basic and acidic residues" evidence="5">
    <location>
        <begin position="145"/>
        <end position="158"/>
    </location>
</feature>
<dbReference type="EnsemblPlants" id="KEH21656">
    <property type="protein sequence ID" value="KEH21656"/>
    <property type="gene ID" value="MTR_7g013820"/>
</dbReference>
<keyword evidence="11" id="KW-1185">Reference proteome</keyword>
<proteinExistence type="inferred from homology"/>
<reference evidence="12" key="4">
    <citation type="journal article" date="2018" name="Nat. Plants">
        <title>Whole-genome landscape of Medicago truncatula symbiotic genes.</title>
        <authorList>
            <person name="Pecrix Y."/>
            <person name="Staton S.E."/>
            <person name="Sallet E."/>
            <person name="Lelandais-Briere C."/>
            <person name="Moreau S."/>
            <person name="Carrere S."/>
            <person name="Blein T."/>
            <person name="Jardinaud M.F."/>
            <person name="Latrasse D."/>
            <person name="Zouine M."/>
            <person name="Zahm M."/>
            <person name="Kreplak J."/>
            <person name="Mayjonade B."/>
            <person name="Satge C."/>
            <person name="Perez M."/>
            <person name="Cauet S."/>
            <person name="Marande W."/>
            <person name="Chantry-Darmon C."/>
            <person name="Lopez-Roques C."/>
            <person name="Bouchez O."/>
            <person name="Berard A."/>
            <person name="Debelle F."/>
            <person name="Munos S."/>
            <person name="Bendahmane A."/>
            <person name="Berges H."/>
            <person name="Niebel A."/>
            <person name="Buitink J."/>
            <person name="Frugier F."/>
            <person name="Benhamed M."/>
            <person name="Crespi M."/>
            <person name="Gouzy J."/>
            <person name="Gamas P."/>
        </authorList>
    </citation>
    <scope>NUCLEOTIDE SEQUENCE [LARGE SCALE GENOMIC DNA]</scope>
    <source>
        <strain evidence="12">cv. Jemalong A17</strain>
    </source>
</reference>